<evidence type="ECO:0000256" key="1">
    <source>
        <dbReference type="SAM" id="Phobius"/>
    </source>
</evidence>
<dbReference type="PANTHER" id="PTHR22911:SF103">
    <property type="entry name" value="BLR2811 PROTEIN"/>
    <property type="match status" value="1"/>
</dbReference>
<keyword evidence="1" id="KW-0472">Membrane</keyword>
<evidence type="ECO:0000259" key="2">
    <source>
        <dbReference type="Pfam" id="PF00892"/>
    </source>
</evidence>
<evidence type="ECO:0000313" key="3">
    <source>
        <dbReference type="EMBL" id="GAA6197604.1"/>
    </source>
</evidence>
<gene>
    <name evidence="3" type="ORF">NBRC116598_30480</name>
</gene>
<dbReference type="SUPFAM" id="SSF103481">
    <property type="entry name" value="Multidrug resistance efflux transporter EmrE"/>
    <property type="match status" value="2"/>
</dbReference>
<feature type="transmembrane region" description="Helical" evidence="1">
    <location>
        <begin position="183"/>
        <end position="202"/>
    </location>
</feature>
<keyword evidence="4" id="KW-1185">Reference proteome</keyword>
<feature type="transmembrane region" description="Helical" evidence="1">
    <location>
        <begin position="41"/>
        <end position="59"/>
    </location>
</feature>
<accession>A0ABQ0AP27</accession>
<dbReference type="EMBL" id="BAABWU010000013">
    <property type="protein sequence ID" value="GAA6197604.1"/>
    <property type="molecule type" value="Genomic_DNA"/>
</dbReference>
<dbReference type="Proteomes" id="UP001441944">
    <property type="component" value="Unassembled WGS sequence"/>
</dbReference>
<feature type="transmembrane region" description="Helical" evidence="1">
    <location>
        <begin position="269"/>
        <end position="286"/>
    </location>
</feature>
<organism evidence="3 4">
    <name type="scientific">Pseudophaeobacter arcticus</name>
    <dbReference type="NCBI Taxonomy" id="385492"/>
    <lineage>
        <taxon>Bacteria</taxon>
        <taxon>Pseudomonadati</taxon>
        <taxon>Pseudomonadota</taxon>
        <taxon>Alphaproteobacteria</taxon>
        <taxon>Rhodobacterales</taxon>
        <taxon>Paracoccaceae</taxon>
        <taxon>Pseudophaeobacter</taxon>
    </lineage>
</organism>
<dbReference type="InterPro" id="IPR000620">
    <property type="entry name" value="EamA_dom"/>
</dbReference>
<feature type="transmembrane region" description="Helical" evidence="1">
    <location>
        <begin position="246"/>
        <end position="263"/>
    </location>
</feature>
<protein>
    <submittedName>
        <fullName evidence="3">DMT family transporter</fullName>
    </submittedName>
</protein>
<feature type="domain" description="EamA" evidence="2">
    <location>
        <begin position="156"/>
        <end position="284"/>
    </location>
</feature>
<sequence length="291" mass="31036">MAVREKSMETLRGSFLMVLAMAAFALEDMFIKKVAQELPVGQILVLFGLGGMVIFAAVARAQGQRLWHPGFCTRPLVVRSLAEVTGRLCFTLAIALTPLSSASAILQATPLVVAGGAVVFFGEKVGWRRWLAITLGFVGVLMILRPGASGFEIYSLFAVIGTLGFAGRDLATRAAPKSMTNLQLGLFGFAMLVIAGIMALAWSGGAVWPSGRAWLYLGLTTGIGVIAYNALTGAMRHGEISVVAPFRYTRLVFAMALGILVFGERPDSWTLLGSAVIVASGFFTLIRSSRR</sequence>
<feature type="transmembrane region" description="Helical" evidence="1">
    <location>
        <begin position="105"/>
        <end position="122"/>
    </location>
</feature>
<keyword evidence="1" id="KW-0812">Transmembrane</keyword>
<reference evidence="3 4" key="1">
    <citation type="submission" date="2024-04" db="EMBL/GenBank/DDBJ databases">
        <title>Draft genome sequence of Pseudophaeobacter arcticus NBRC 116598.</title>
        <authorList>
            <person name="Miyakawa T."/>
            <person name="Kusuya Y."/>
            <person name="Miura T."/>
        </authorList>
    </citation>
    <scope>NUCLEOTIDE SEQUENCE [LARGE SCALE GENOMIC DNA]</scope>
    <source>
        <strain evidence="3 4">SU-CL00105</strain>
    </source>
</reference>
<dbReference type="PANTHER" id="PTHR22911">
    <property type="entry name" value="ACYL-MALONYL CONDENSING ENZYME-RELATED"/>
    <property type="match status" value="1"/>
</dbReference>
<dbReference type="InterPro" id="IPR037185">
    <property type="entry name" value="EmrE-like"/>
</dbReference>
<feature type="domain" description="EamA" evidence="2">
    <location>
        <begin position="12"/>
        <end position="144"/>
    </location>
</feature>
<keyword evidence="1" id="KW-1133">Transmembrane helix</keyword>
<comment type="caution">
    <text evidence="3">The sequence shown here is derived from an EMBL/GenBank/DDBJ whole genome shotgun (WGS) entry which is preliminary data.</text>
</comment>
<name>A0ABQ0AP27_9RHOB</name>
<evidence type="ECO:0000313" key="4">
    <source>
        <dbReference type="Proteomes" id="UP001441944"/>
    </source>
</evidence>
<dbReference type="Gene3D" id="1.10.3730.20">
    <property type="match status" value="2"/>
</dbReference>
<proteinExistence type="predicted"/>
<dbReference type="Pfam" id="PF00892">
    <property type="entry name" value="EamA"/>
    <property type="match status" value="2"/>
</dbReference>
<feature type="transmembrane region" description="Helical" evidence="1">
    <location>
        <begin position="214"/>
        <end position="234"/>
    </location>
</feature>